<keyword evidence="2" id="KW-0547">Nucleotide-binding</keyword>
<evidence type="ECO:0000256" key="2">
    <source>
        <dbReference type="ARBA" id="ARBA00022741"/>
    </source>
</evidence>
<keyword evidence="9" id="KW-0234">DNA repair</keyword>
<protein>
    <submittedName>
        <fullName evidence="12">ATP-dependent nuclease subunit B AddB</fullName>
    </submittedName>
</protein>
<dbReference type="GO" id="GO:0003677">
    <property type="term" value="F:DNA binding"/>
    <property type="evidence" value="ECO:0007669"/>
    <property type="project" value="UniProtKB-KW"/>
</dbReference>
<evidence type="ECO:0000256" key="9">
    <source>
        <dbReference type="ARBA" id="ARBA00023204"/>
    </source>
</evidence>
<evidence type="ECO:0000256" key="7">
    <source>
        <dbReference type="ARBA" id="ARBA00022840"/>
    </source>
</evidence>
<dbReference type="PANTHER" id="PTHR30591:SF1">
    <property type="entry name" value="RECBCD ENZYME SUBUNIT RECC"/>
    <property type="match status" value="1"/>
</dbReference>
<keyword evidence="3" id="KW-0227">DNA damage</keyword>
<gene>
    <name evidence="12" type="primary">addB</name>
    <name evidence="12" type="ordered locus">bpr_I0734</name>
</gene>
<dbReference type="InterPro" id="IPR011604">
    <property type="entry name" value="PDDEXK-like_dom_sf"/>
</dbReference>
<dbReference type="eggNOG" id="COG3857">
    <property type="taxonomic scope" value="Bacteria"/>
</dbReference>
<accession>E0S102</accession>
<keyword evidence="4" id="KW-0378">Hydrolase</keyword>
<keyword evidence="8" id="KW-0238">DNA-binding</keyword>
<dbReference type="HOGENOM" id="CLU_007838_0_0_9"/>
<dbReference type="GO" id="GO:0004386">
    <property type="term" value="F:helicase activity"/>
    <property type="evidence" value="ECO:0007669"/>
    <property type="project" value="UniProtKB-KW"/>
</dbReference>
<organism evidence="12 13">
    <name type="scientific">Butyrivibrio proteoclasticus (strain ATCC 51982 / DSM 14932 / B316)</name>
    <name type="common">Clostridium proteoclasticum</name>
    <dbReference type="NCBI Taxonomy" id="515622"/>
    <lineage>
        <taxon>Bacteria</taxon>
        <taxon>Bacillati</taxon>
        <taxon>Bacillota</taxon>
        <taxon>Clostridia</taxon>
        <taxon>Lachnospirales</taxon>
        <taxon>Lachnospiraceae</taxon>
        <taxon>Butyrivibrio</taxon>
    </lineage>
</organism>
<dbReference type="SUPFAM" id="SSF52540">
    <property type="entry name" value="P-loop containing nucleoside triphosphate hydrolases"/>
    <property type="match status" value="1"/>
</dbReference>
<dbReference type="Gene3D" id="3.90.320.10">
    <property type="match status" value="1"/>
</dbReference>
<proteinExistence type="predicted"/>
<dbReference type="InterPro" id="IPR049035">
    <property type="entry name" value="ADDB_N"/>
</dbReference>
<evidence type="ECO:0000259" key="11">
    <source>
        <dbReference type="Pfam" id="PF21445"/>
    </source>
</evidence>
<evidence type="ECO:0000256" key="8">
    <source>
        <dbReference type="ARBA" id="ARBA00023125"/>
    </source>
</evidence>
<evidence type="ECO:0000256" key="1">
    <source>
        <dbReference type="ARBA" id="ARBA00022722"/>
    </source>
</evidence>
<evidence type="ECO:0000256" key="6">
    <source>
        <dbReference type="ARBA" id="ARBA00022839"/>
    </source>
</evidence>
<keyword evidence="6" id="KW-0269">Exonuclease</keyword>
<dbReference type="Pfam" id="PF12705">
    <property type="entry name" value="PDDEXK_1"/>
    <property type="match status" value="1"/>
</dbReference>
<keyword evidence="13" id="KW-1185">Reference proteome</keyword>
<evidence type="ECO:0000256" key="4">
    <source>
        <dbReference type="ARBA" id="ARBA00022801"/>
    </source>
</evidence>
<dbReference type="GO" id="GO:0006310">
    <property type="term" value="P:DNA recombination"/>
    <property type="evidence" value="ECO:0007669"/>
    <property type="project" value="TreeGrafter"/>
</dbReference>
<dbReference type="KEGG" id="bpb:bpr_I0734"/>
<dbReference type="EMBL" id="CP001810">
    <property type="protein sequence ID" value="ADL33477.1"/>
    <property type="molecule type" value="Genomic_DNA"/>
</dbReference>
<dbReference type="GO" id="GO:0005524">
    <property type="term" value="F:ATP binding"/>
    <property type="evidence" value="ECO:0007669"/>
    <property type="project" value="UniProtKB-KW"/>
</dbReference>
<evidence type="ECO:0000313" key="12">
    <source>
        <dbReference type="EMBL" id="ADL33477.1"/>
    </source>
</evidence>
<feature type="domain" description="ATP-dependent helicase/deoxyribonuclease subunit B N-terminal" evidence="11">
    <location>
        <begin position="4"/>
        <end position="264"/>
    </location>
</feature>
<dbReference type="PANTHER" id="PTHR30591">
    <property type="entry name" value="RECBCD ENZYME SUBUNIT RECC"/>
    <property type="match status" value="1"/>
</dbReference>
<dbReference type="Proteomes" id="UP000001299">
    <property type="component" value="Chromosome 1"/>
</dbReference>
<keyword evidence="7" id="KW-0067">ATP-binding</keyword>
<evidence type="ECO:0000256" key="5">
    <source>
        <dbReference type="ARBA" id="ARBA00022806"/>
    </source>
</evidence>
<evidence type="ECO:0000313" key="13">
    <source>
        <dbReference type="Proteomes" id="UP000001299"/>
    </source>
</evidence>
<dbReference type="STRING" id="515622.bpr_I0734"/>
<dbReference type="RefSeq" id="WP_013280133.1">
    <property type="nucleotide sequence ID" value="NC_014387.1"/>
</dbReference>
<name>E0S102_BUTPB</name>
<dbReference type="GO" id="GO:0004527">
    <property type="term" value="F:exonuclease activity"/>
    <property type="evidence" value="ECO:0007669"/>
    <property type="project" value="UniProtKB-KW"/>
</dbReference>
<keyword evidence="1" id="KW-0540">Nuclease</keyword>
<dbReference type="AlphaFoldDB" id="E0S102"/>
<keyword evidence="5" id="KW-0347">Helicase</keyword>
<feature type="domain" description="PD-(D/E)XK endonuclease-like" evidence="10">
    <location>
        <begin position="801"/>
        <end position="1146"/>
    </location>
</feature>
<dbReference type="InterPro" id="IPR038726">
    <property type="entry name" value="PDDEXK_AddAB-type"/>
</dbReference>
<sequence length="1179" mass="134328">MLRFCFGASGAGKSTTVYQEIIDRSFTEKDKDFLIIVPDQFTMQTQKDVVRMHPSHTIMNIDVLSFGRLSHRIFEEVGLSSFSVLDDVGKSLILRRVADILGDKLPVIGPNMHKPGYIDEVKSTISEFMQYGITDDQLALLEEKSGKRGALHSKLGDLRLLYSEFHEYISNKYITTEETLDILCKSVSKSKLISNSVIIFDGFTGFTPIQYRVIKQLLKSATEVIVTVTIDAGEDVYANSYEEQELFMLSKKTIRDLEKLEYELSQEEMKSVGTLPDFATWRNMRDRSGDIRINSSPVRRLQDNKALSFLEENLFRYNAKKYEGVPQELEIFEASTPEAEVRQTMLKITDAVRSGKYAYRDIAIVCGSLDEYSELIAQTAGRFGIPVYIDQNTSLMLNPFIEYLTSAIGIAISGYKYEDVFHYMRSGMTAFSREDTDILDNYVRALGIRGKSQWDDRFARRMPKKFMSGNKKTDDMTERELSIMEKLENMRVTITDELSPLFRVQKATAKEISDAILEVIDRNNSKARLDEYRDFFIQKGNLRKAKEFEQIYDKVIALLTQIGELIGTDVLTLQEYRDILSVGFGDIEVGTIPQDVDRIIVGDMERTRLKEIKILFFLGTVDGAIPSNAGTGGIISDVDRQFLVDLGTGVELAPTPRQQMYIQRLYLYMNLTKPTDKLYLSYAELDGEGKSRRPAYLVPKLKQMFPELIVQRPEDGSFDSQNAAYMDSLMNAAELIRKYAIDVISDEEKSSLYALLKVLGENENTKSTLEKIEAAAFRHYENKPLAKMLALSLYGASLENSVSRLETFASCCYAHFIKYGLQLEERQEYDFDTSDLGNVFHEVLEKYTSEIMTRKIDWRELSDEESEQILGRALTECVDRYGDTILRSTSRNQHMIDRIHRILTRTVGILKYQISKGVFNPAFLEMDFREAGNLDEINITLSEDEKTRIIEKMRLRGRIDRVDLCEDDDHIYVKVMDFKSGKKKFNLAFLYHGLQLQLVMYMNVAAAVEKKISGGKEVVPAALLYYHVDDPMADGKGDMQPEDINEAIKKELRTTGLVSDNDEVIQRLDEGLSGKSDVIPVEYNKDGSFSVYSQVISSDDYSAVSGYVNKKIREFGTRILNGDIKVDPYEGGGRNSCTYCQYKTICGYDEKIPGYATRQLDMDENKAMEAIRLSSQAND</sequence>
<dbReference type="Pfam" id="PF21445">
    <property type="entry name" value="ADDB_N"/>
    <property type="match status" value="1"/>
</dbReference>
<evidence type="ECO:0000259" key="10">
    <source>
        <dbReference type="Pfam" id="PF12705"/>
    </source>
</evidence>
<dbReference type="GO" id="GO:0006281">
    <property type="term" value="P:DNA repair"/>
    <property type="evidence" value="ECO:0007669"/>
    <property type="project" value="UniProtKB-KW"/>
</dbReference>
<reference evidence="12 13" key="1">
    <citation type="journal article" date="2010" name="PLoS ONE">
        <title>The glycobiome of the rumen bacterium Butyrivibrio proteoclasticus B316(T) highlights adaptation to a polysaccharide-rich environment.</title>
        <authorList>
            <person name="Kelly W.J."/>
            <person name="Leahy S.C."/>
            <person name="Altermann E."/>
            <person name="Yeoman C.J."/>
            <person name="Dunne J.C."/>
            <person name="Kong Z."/>
            <person name="Pacheco D.M."/>
            <person name="Li D."/>
            <person name="Noel S.J."/>
            <person name="Moon C.D."/>
            <person name="Cookson A.L."/>
            <person name="Attwood G.T."/>
        </authorList>
    </citation>
    <scope>NUCLEOTIDE SEQUENCE [LARGE SCALE GENOMIC DNA]</scope>
    <source>
        <strain evidence="13">ATCC 51982 / DSM 14932 / B316</strain>
    </source>
</reference>
<dbReference type="InterPro" id="IPR027417">
    <property type="entry name" value="P-loop_NTPase"/>
</dbReference>
<dbReference type="Gene3D" id="3.40.50.300">
    <property type="entry name" value="P-loop containing nucleotide triphosphate hydrolases"/>
    <property type="match status" value="4"/>
</dbReference>
<evidence type="ECO:0000256" key="3">
    <source>
        <dbReference type="ARBA" id="ARBA00022763"/>
    </source>
</evidence>